<evidence type="ECO:0000313" key="1">
    <source>
        <dbReference type="EMBL" id="MCS7481726.1"/>
    </source>
</evidence>
<keyword evidence="2" id="KW-1185">Reference proteome</keyword>
<sequence length="176" mass="18516">MTVVTLDRFPVDMDTMRTPLLLAAVVLLVTACGKGRPTGIEPTTAIPPAVPVVLTWDGDGTSSGVHVKVGRPVAVGEPVIGVDGKPDPAFRFVEVPVTADNKTDEKARLSFSGRVGTKEVLWKANNSVTEAPAAETTTTTARFRVPVDAEDLTVEVHANVSGAVTTNRLTFKGPLT</sequence>
<dbReference type="Proteomes" id="UP001141259">
    <property type="component" value="Unassembled WGS sequence"/>
</dbReference>
<comment type="caution">
    <text evidence="1">The sequence shown here is derived from an EMBL/GenBank/DDBJ whole genome shotgun (WGS) entry which is preliminary data.</text>
</comment>
<dbReference type="EMBL" id="JANYMP010000019">
    <property type="protein sequence ID" value="MCS7481726.1"/>
    <property type="molecule type" value="Genomic_DNA"/>
</dbReference>
<dbReference type="AlphaFoldDB" id="A0A9X3AHX7"/>
<organism evidence="1 2">
    <name type="scientific">Umezawaea endophytica</name>
    <dbReference type="NCBI Taxonomy" id="1654476"/>
    <lineage>
        <taxon>Bacteria</taxon>
        <taxon>Bacillati</taxon>
        <taxon>Actinomycetota</taxon>
        <taxon>Actinomycetes</taxon>
        <taxon>Pseudonocardiales</taxon>
        <taxon>Pseudonocardiaceae</taxon>
        <taxon>Umezawaea</taxon>
    </lineage>
</organism>
<reference evidence="1" key="1">
    <citation type="submission" date="2022-08" db="EMBL/GenBank/DDBJ databases">
        <authorList>
            <person name="Tistechok S."/>
            <person name="Samborskyy M."/>
            <person name="Roman I."/>
        </authorList>
    </citation>
    <scope>NUCLEOTIDE SEQUENCE</scope>
    <source>
        <strain evidence="1">DSM 103496</strain>
    </source>
</reference>
<proteinExistence type="predicted"/>
<gene>
    <name evidence="1" type="ORF">NZH93_33125</name>
</gene>
<dbReference type="RefSeq" id="WP_259627202.1">
    <property type="nucleotide sequence ID" value="NZ_JANYMP010000019.1"/>
</dbReference>
<evidence type="ECO:0000313" key="2">
    <source>
        <dbReference type="Proteomes" id="UP001141259"/>
    </source>
</evidence>
<accession>A0A9X3AHX7</accession>
<protein>
    <submittedName>
        <fullName evidence="1">Uncharacterized protein</fullName>
    </submittedName>
</protein>
<name>A0A9X3AHX7_9PSEU</name>